<proteinExistence type="predicted"/>
<keyword evidence="2" id="KW-1185">Reference proteome</keyword>
<evidence type="ECO:0000313" key="1">
    <source>
        <dbReference type="EMBL" id="VDO88186.1"/>
    </source>
</evidence>
<evidence type="ECO:0000313" key="3">
    <source>
        <dbReference type="WBParaSite" id="HPLM_0002116301-mRNA-1"/>
    </source>
</evidence>
<gene>
    <name evidence="1" type="ORF">HPLM_LOCUS21152</name>
</gene>
<evidence type="ECO:0000313" key="2">
    <source>
        <dbReference type="Proteomes" id="UP000268014"/>
    </source>
</evidence>
<reference evidence="1 2" key="2">
    <citation type="submission" date="2018-11" db="EMBL/GenBank/DDBJ databases">
        <authorList>
            <consortium name="Pathogen Informatics"/>
        </authorList>
    </citation>
    <scope>NUCLEOTIDE SEQUENCE [LARGE SCALE GENOMIC DNA]</scope>
    <source>
        <strain evidence="1 2">MHpl1</strain>
    </source>
</reference>
<reference evidence="3" key="1">
    <citation type="submission" date="2017-02" db="UniProtKB">
        <authorList>
            <consortium name="WormBaseParasite"/>
        </authorList>
    </citation>
    <scope>IDENTIFICATION</scope>
</reference>
<protein>
    <submittedName>
        <fullName evidence="3">Sulfotransferase family protein</fullName>
    </submittedName>
</protein>
<dbReference type="Proteomes" id="UP000268014">
    <property type="component" value="Unassembled WGS sequence"/>
</dbReference>
<accession>A0A0N4X9W8</accession>
<dbReference type="WBParaSite" id="HPLM_0002116301-mRNA-1">
    <property type="protein sequence ID" value="HPLM_0002116301-mRNA-1"/>
    <property type="gene ID" value="HPLM_0002116301"/>
</dbReference>
<sequence>MLSLRLVGPLRTGSSFLARRSITTYVASSPGRASIRLRLLAVATGAGLYTALHLKRVHCEALLEDPWLLTPHVVGAMY</sequence>
<dbReference type="EMBL" id="UZAF01023028">
    <property type="protein sequence ID" value="VDO88186.1"/>
    <property type="molecule type" value="Genomic_DNA"/>
</dbReference>
<dbReference type="OrthoDB" id="5901831at2759"/>
<name>A0A0N4X9W8_HAEPC</name>
<dbReference type="AlphaFoldDB" id="A0A0N4X9W8"/>
<organism evidence="3">
    <name type="scientific">Haemonchus placei</name>
    <name type="common">Barber's pole worm</name>
    <dbReference type="NCBI Taxonomy" id="6290"/>
    <lineage>
        <taxon>Eukaryota</taxon>
        <taxon>Metazoa</taxon>
        <taxon>Ecdysozoa</taxon>
        <taxon>Nematoda</taxon>
        <taxon>Chromadorea</taxon>
        <taxon>Rhabditida</taxon>
        <taxon>Rhabditina</taxon>
        <taxon>Rhabditomorpha</taxon>
        <taxon>Strongyloidea</taxon>
        <taxon>Trichostrongylidae</taxon>
        <taxon>Haemonchus</taxon>
    </lineage>
</organism>